<gene>
    <name evidence="1" type="ORF">EUGRSUZ_L023542</name>
</gene>
<accession>A0A058ZT34</accession>
<dbReference type="AlphaFoldDB" id="A0A058ZT34"/>
<dbReference type="InParanoid" id="A0A058ZT34"/>
<dbReference type="EMBL" id="KK199573">
    <property type="protein sequence ID" value="KCW44220.1"/>
    <property type="molecule type" value="Genomic_DNA"/>
</dbReference>
<evidence type="ECO:0000313" key="1">
    <source>
        <dbReference type="EMBL" id="KCW44220.1"/>
    </source>
</evidence>
<proteinExistence type="predicted"/>
<protein>
    <submittedName>
        <fullName evidence="1">Uncharacterized protein</fullName>
    </submittedName>
</protein>
<sequence length="31" mass="3420">GLKRSRGYFGSKVGVLESKLILSCLGMYYHG</sequence>
<feature type="non-terminal residue" evidence="1">
    <location>
        <position position="1"/>
    </location>
</feature>
<organism evidence="1">
    <name type="scientific">Eucalyptus grandis</name>
    <name type="common">Flooded gum</name>
    <dbReference type="NCBI Taxonomy" id="71139"/>
    <lineage>
        <taxon>Eukaryota</taxon>
        <taxon>Viridiplantae</taxon>
        <taxon>Streptophyta</taxon>
        <taxon>Embryophyta</taxon>
        <taxon>Tracheophyta</taxon>
        <taxon>Spermatophyta</taxon>
        <taxon>Magnoliopsida</taxon>
        <taxon>eudicotyledons</taxon>
        <taxon>Gunneridae</taxon>
        <taxon>Pentapetalae</taxon>
        <taxon>rosids</taxon>
        <taxon>malvids</taxon>
        <taxon>Myrtales</taxon>
        <taxon>Myrtaceae</taxon>
        <taxon>Myrtoideae</taxon>
        <taxon>Eucalypteae</taxon>
        <taxon>Eucalyptus</taxon>
    </lineage>
</organism>
<reference evidence="1" key="1">
    <citation type="submission" date="2013-07" db="EMBL/GenBank/DDBJ databases">
        <title>The genome of Eucalyptus grandis.</title>
        <authorList>
            <person name="Schmutz J."/>
            <person name="Hayes R."/>
            <person name="Myburg A."/>
            <person name="Tuskan G."/>
            <person name="Grattapaglia D."/>
            <person name="Rokhsar D.S."/>
        </authorList>
    </citation>
    <scope>NUCLEOTIDE SEQUENCE</scope>
    <source>
        <tissue evidence="1">Leaf extractions</tissue>
    </source>
</reference>
<name>A0A058ZT34_EUCGR</name>
<dbReference type="Gramene" id="KCW44220">
    <property type="protein sequence ID" value="KCW44220"/>
    <property type="gene ID" value="EUGRSUZ_L023542"/>
</dbReference>